<dbReference type="GO" id="GO:0004722">
    <property type="term" value="F:protein serine/threonine phosphatase activity"/>
    <property type="evidence" value="ECO:0007669"/>
    <property type="project" value="UniProtKB-EC"/>
</dbReference>
<comment type="cofactor">
    <cofactor evidence="1">
        <name>Mg(2+)</name>
        <dbReference type="ChEBI" id="CHEBI:18420"/>
    </cofactor>
</comment>
<feature type="compositionally biased region" description="Basic and acidic residues" evidence="2">
    <location>
        <begin position="330"/>
        <end position="341"/>
    </location>
</feature>
<evidence type="ECO:0000256" key="2">
    <source>
        <dbReference type="SAM" id="MobiDB-lite"/>
    </source>
</evidence>
<dbReference type="GO" id="GO:0046872">
    <property type="term" value="F:metal ion binding"/>
    <property type="evidence" value="ECO:0007669"/>
    <property type="project" value="UniProtKB-UniRule"/>
</dbReference>
<dbReference type="InterPro" id="IPR036457">
    <property type="entry name" value="PPM-type-like_dom_sf"/>
</dbReference>
<dbReference type="SUPFAM" id="SSF81606">
    <property type="entry name" value="PP2C-like"/>
    <property type="match status" value="1"/>
</dbReference>
<evidence type="ECO:0000256" key="1">
    <source>
        <dbReference type="RuleBase" id="RU366020"/>
    </source>
</evidence>
<feature type="compositionally biased region" description="Low complexity" evidence="2">
    <location>
        <begin position="142"/>
        <end position="152"/>
    </location>
</feature>
<evidence type="ECO:0000313" key="5">
    <source>
        <dbReference type="Proteomes" id="UP000218811"/>
    </source>
</evidence>
<evidence type="ECO:0000313" key="4">
    <source>
        <dbReference type="EMBL" id="PCH34723.1"/>
    </source>
</evidence>
<keyword evidence="1" id="KW-0460">Magnesium</keyword>
<dbReference type="SMART" id="SM00332">
    <property type="entry name" value="PP2Cc"/>
    <property type="match status" value="1"/>
</dbReference>
<dbReference type="STRING" id="742152.A0A2H3J4L4"/>
<keyword evidence="1" id="KW-0479">Metal-binding</keyword>
<accession>A0A2H3J4L4</accession>
<feature type="region of interest" description="Disordered" evidence="2">
    <location>
        <begin position="330"/>
        <end position="366"/>
    </location>
</feature>
<dbReference type="Proteomes" id="UP000218811">
    <property type="component" value="Unassembled WGS sequence"/>
</dbReference>
<organism evidence="4 5">
    <name type="scientific">Wolfiporia cocos (strain MD-104)</name>
    <name type="common">Brown rot fungus</name>
    <dbReference type="NCBI Taxonomy" id="742152"/>
    <lineage>
        <taxon>Eukaryota</taxon>
        <taxon>Fungi</taxon>
        <taxon>Dikarya</taxon>
        <taxon>Basidiomycota</taxon>
        <taxon>Agaricomycotina</taxon>
        <taxon>Agaricomycetes</taxon>
        <taxon>Polyporales</taxon>
        <taxon>Phaeolaceae</taxon>
        <taxon>Wolfiporia</taxon>
    </lineage>
</organism>
<keyword evidence="1" id="KW-0464">Manganese</keyword>
<dbReference type="PROSITE" id="PS51746">
    <property type="entry name" value="PPM_2"/>
    <property type="match status" value="1"/>
</dbReference>
<feature type="region of interest" description="Disordered" evidence="2">
    <location>
        <begin position="1"/>
        <end position="27"/>
    </location>
</feature>
<reference evidence="4 5" key="1">
    <citation type="journal article" date="2012" name="Science">
        <title>The Paleozoic origin of enzymatic lignin decomposition reconstructed from 31 fungal genomes.</title>
        <authorList>
            <person name="Floudas D."/>
            <person name="Binder M."/>
            <person name="Riley R."/>
            <person name="Barry K."/>
            <person name="Blanchette R.A."/>
            <person name="Henrissat B."/>
            <person name="Martinez A.T."/>
            <person name="Otillar R."/>
            <person name="Spatafora J.W."/>
            <person name="Yadav J.S."/>
            <person name="Aerts A."/>
            <person name="Benoit I."/>
            <person name="Boyd A."/>
            <person name="Carlson A."/>
            <person name="Copeland A."/>
            <person name="Coutinho P.M."/>
            <person name="de Vries R.P."/>
            <person name="Ferreira P."/>
            <person name="Findley K."/>
            <person name="Foster B."/>
            <person name="Gaskell J."/>
            <person name="Glotzer D."/>
            <person name="Gorecki P."/>
            <person name="Heitman J."/>
            <person name="Hesse C."/>
            <person name="Hori C."/>
            <person name="Igarashi K."/>
            <person name="Jurgens J.A."/>
            <person name="Kallen N."/>
            <person name="Kersten P."/>
            <person name="Kohler A."/>
            <person name="Kuees U."/>
            <person name="Kumar T.K.A."/>
            <person name="Kuo A."/>
            <person name="LaButti K."/>
            <person name="Larrondo L.F."/>
            <person name="Lindquist E."/>
            <person name="Ling A."/>
            <person name="Lombard V."/>
            <person name="Lucas S."/>
            <person name="Lundell T."/>
            <person name="Martin R."/>
            <person name="McLaughlin D.J."/>
            <person name="Morgenstern I."/>
            <person name="Morin E."/>
            <person name="Murat C."/>
            <person name="Nagy L.G."/>
            <person name="Nolan M."/>
            <person name="Ohm R.A."/>
            <person name="Patyshakuliyeva A."/>
            <person name="Rokas A."/>
            <person name="Ruiz-Duenas F.J."/>
            <person name="Sabat G."/>
            <person name="Salamov A."/>
            <person name="Samejima M."/>
            <person name="Schmutz J."/>
            <person name="Slot J.C."/>
            <person name="St John F."/>
            <person name="Stenlid J."/>
            <person name="Sun H."/>
            <person name="Sun S."/>
            <person name="Syed K."/>
            <person name="Tsang A."/>
            <person name="Wiebenga A."/>
            <person name="Young D."/>
            <person name="Pisabarro A."/>
            <person name="Eastwood D.C."/>
            <person name="Martin F."/>
            <person name="Cullen D."/>
            <person name="Grigoriev I.V."/>
            <person name="Hibbett D.S."/>
        </authorList>
    </citation>
    <scope>NUCLEOTIDE SEQUENCE [LARGE SCALE GENOMIC DNA]</scope>
    <source>
        <strain evidence="4 5">MD-104</strain>
    </source>
</reference>
<keyword evidence="1" id="KW-0904">Protein phosphatase</keyword>
<comment type="catalytic activity">
    <reaction evidence="1">
        <text>O-phospho-L-seryl-[protein] + H2O = L-seryl-[protein] + phosphate</text>
        <dbReference type="Rhea" id="RHEA:20629"/>
        <dbReference type="Rhea" id="RHEA-COMP:9863"/>
        <dbReference type="Rhea" id="RHEA-COMP:11604"/>
        <dbReference type="ChEBI" id="CHEBI:15377"/>
        <dbReference type="ChEBI" id="CHEBI:29999"/>
        <dbReference type="ChEBI" id="CHEBI:43474"/>
        <dbReference type="ChEBI" id="CHEBI:83421"/>
        <dbReference type="EC" id="3.1.3.16"/>
    </reaction>
</comment>
<sequence>MGVADGVGGWSRVRRNTKGGDSGPSPSALFARRLMHYCSEEVEAASAESSADSSALETLSDIDADELRMELEDTLEDLEDGIDILQIFENAYEKTMQAHVCPDDAHSDPRPTTAPHDSSSSAHIPPAGQSARSPEQAASTHSLSSSSWSSVLSPPPPKTKRLIEGSSTALLAVLEHPTARSRSRPHGLFSPSPRTAPGPAVIRIAHLGDSMGMLIRGDEIVWRTDEMWWNFNTPVQLGPASPTRPRDAQVCTLPVQADDILILASDGLSDNLWDEDVLDEVVRARRPFLAAASASATPAQQTGVRGQLGRQALAAMLSEALCSRARRVAEMRRSPHRKEGESDGEDEEIPFARRAREHGKAFRGGKPDDISVLVAVVSPVQTP</sequence>
<feature type="region of interest" description="Disordered" evidence="2">
    <location>
        <begin position="101"/>
        <end position="162"/>
    </location>
</feature>
<comment type="similarity">
    <text evidence="1">Belongs to the PP2C family.</text>
</comment>
<feature type="compositionally biased region" description="Basic residues" evidence="2">
    <location>
        <begin position="353"/>
        <end position="363"/>
    </location>
</feature>
<dbReference type="InterPro" id="IPR001932">
    <property type="entry name" value="PPM-type_phosphatase-like_dom"/>
</dbReference>
<dbReference type="PANTHER" id="PTHR12320">
    <property type="entry name" value="PROTEIN PHOSPHATASE 2C"/>
    <property type="match status" value="1"/>
</dbReference>
<dbReference type="AlphaFoldDB" id="A0A2H3J4L4"/>
<dbReference type="OMA" id="RTDEMWW"/>
<comment type="cofactor">
    <cofactor evidence="1">
        <name>Mn(2+)</name>
        <dbReference type="ChEBI" id="CHEBI:29035"/>
    </cofactor>
</comment>
<feature type="domain" description="PPM-type phosphatase" evidence="3">
    <location>
        <begin position="1"/>
        <end position="377"/>
    </location>
</feature>
<comment type="catalytic activity">
    <reaction evidence="1">
        <text>O-phospho-L-threonyl-[protein] + H2O = L-threonyl-[protein] + phosphate</text>
        <dbReference type="Rhea" id="RHEA:47004"/>
        <dbReference type="Rhea" id="RHEA-COMP:11060"/>
        <dbReference type="Rhea" id="RHEA-COMP:11605"/>
        <dbReference type="ChEBI" id="CHEBI:15377"/>
        <dbReference type="ChEBI" id="CHEBI:30013"/>
        <dbReference type="ChEBI" id="CHEBI:43474"/>
        <dbReference type="ChEBI" id="CHEBI:61977"/>
        <dbReference type="EC" id="3.1.3.16"/>
    </reaction>
</comment>
<dbReference type="PANTHER" id="PTHR12320:SF84">
    <property type="entry name" value="PROTEIN PHOSPHATASE"/>
    <property type="match status" value="1"/>
</dbReference>
<feature type="compositionally biased region" description="Polar residues" evidence="2">
    <location>
        <begin position="130"/>
        <end position="141"/>
    </location>
</feature>
<proteinExistence type="inferred from homology"/>
<name>A0A2H3J4L4_WOLCO</name>
<dbReference type="InterPro" id="IPR039123">
    <property type="entry name" value="PPTC7"/>
</dbReference>
<dbReference type="OrthoDB" id="60843at2759"/>
<protein>
    <recommendedName>
        <fullName evidence="1">Protein phosphatase</fullName>
        <ecNumber evidence="1">3.1.3.16</ecNumber>
    </recommendedName>
</protein>
<keyword evidence="1" id="KW-0378">Hydrolase</keyword>
<feature type="region of interest" description="Disordered" evidence="2">
    <location>
        <begin position="176"/>
        <end position="195"/>
    </location>
</feature>
<evidence type="ECO:0000259" key="3">
    <source>
        <dbReference type="PROSITE" id="PS51746"/>
    </source>
</evidence>
<dbReference type="Gene3D" id="3.60.40.10">
    <property type="entry name" value="PPM-type phosphatase domain"/>
    <property type="match status" value="2"/>
</dbReference>
<gene>
    <name evidence="4" type="ORF">WOLCODRAFT_124897</name>
</gene>
<keyword evidence="5" id="KW-1185">Reference proteome</keyword>
<dbReference type="EMBL" id="KB467832">
    <property type="protein sequence ID" value="PCH34723.1"/>
    <property type="molecule type" value="Genomic_DNA"/>
</dbReference>
<dbReference type="EC" id="3.1.3.16" evidence="1"/>